<evidence type="ECO:0000313" key="1">
    <source>
        <dbReference type="EMBL" id="KXV02215.1"/>
    </source>
</evidence>
<dbReference type="EMBL" id="LHZB01000101">
    <property type="protein sequence ID" value="KXV02215.1"/>
    <property type="molecule type" value="Genomic_DNA"/>
</dbReference>
<evidence type="ECO:0000313" key="2">
    <source>
        <dbReference type="Proteomes" id="UP000075573"/>
    </source>
</evidence>
<dbReference type="Proteomes" id="UP000075573">
    <property type="component" value="Unassembled WGS sequence"/>
</dbReference>
<organism evidence="1 2">
    <name type="scientific">Gluconobacter potus</name>
    <dbReference type="NCBI Taxonomy" id="2724927"/>
    <lineage>
        <taxon>Bacteria</taxon>
        <taxon>Pseudomonadati</taxon>
        <taxon>Pseudomonadota</taxon>
        <taxon>Alphaproteobacteria</taxon>
        <taxon>Acetobacterales</taxon>
        <taxon>Acetobacteraceae</taxon>
        <taxon>Gluconobacter</taxon>
    </lineage>
</organism>
<name>A0A149QY32_9PROT</name>
<reference evidence="1 2" key="1">
    <citation type="submission" date="2015-06" db="EMBL/GenBank/DDBJ databases">
        <title>Improved classification and identification of acetic acid bacteria using matrix-assisted laser desorption/ionization time-of-flight mass spectrometry; Gluconobacter nephelii and Gluconobacter uchimurae are later heterotypic synonyms of Gluconobacter japonicus and Gluconobacter oxydans, respectively.</title>
        <authorList>
            <person name="Li L."/>
            <person name="Cleenwerck I."/>
            <person name="De Vuyst L."/>
            <person name="Vandamme P."/>
        </authorList>
    </citation>
    <scope>NUCLEOTIDE SEQUENCE [LARGE SCALE GENOMIC DNA]</scope>
    <source>
        <strain evidence="1 2">LMG 1764</strain>
    </source>
</reference>
<protein>
    <submittedName>
        <fullName evidence="1">Uncharacterized protein</fullName>
    </submittedName>
</protein>
<dbReference type="PATRIC" id="fig|442.7.peg.3227"/>
<sequence length="240" mass="26231">MEWSIGAQALLSTYDRQFYGGAPPEPGPDPRITDEMALMAARVVALEELASTQAFRADFLEGLVPPLVRMSDADIADVLNQSIGRMSFPAPENYPQIPGSPVLLAFTGDASEVEDLAHAGDDEAVCFLADLVNLRGQALADIRRERIAARRAAPREVSDVPDNRPPEVTDAQLVEDMGYRRADYAVLLTKVSPDSVMSGSRLMVRGTALLKDIRTTEMEHVVERYGQLMAQYAPSFGPRP</sequence>
<comment type="caution">
    <text evidence="1">The sequence shown here is derived from an EMBL/GenBank/DDBJ whole genome shotgun (WGS) entry which is preliminary data.</text>
</comment>
<accession>A0A149QY32</accession>
<dbReference type="AlphaFoldDB" id="A0A149QY32"/>
<proteinExistence type="predicted"/>
<gene>
    <name evidence="1" type="ORF">AD929_03700</name>
</gene>